<evidence type="ECO:0000256" key="1">
    <source>
        <dbReference type="SAM" id="SignalP"/>
    </source>
</evidence>
<evidence type="ECO:0000313" key="4">
    <source>
        <dbReference type="Proteomes" id="UP000078476"/>
    </source>
</evidence>
<feature type="chain" id="PRO_5008068840" evidence="1">
    <location>
        <begin position="27"/>
        <end position="276"/>
    </location>
</feature>
<dbReference type="PRINTS" id="PR00111">
    <property type="entry name" value="ABHYDROLASE"/>
</dbReference>
<dbReference type="PANTHER" id="PTHR43798:SF33">
    <property type="entry name" value="HYDROLASE, PUTATIVE (AFU_ORTHOLOGUE AFUA_2G14860)-RELATED"/>
    <property type="match status" value="1"/>
</dbReference>
<evidence type="ECO:0000313" key="3">
    <source>
        <dbReference type="EMBL" id="OAI13683.1"/>
    </source>
</evidence>
<dbReference type="SUPFAM" id="SSF53474">
    <property type="entry name" value="alpha/beta-Hydrolases"/>
    <property type="match status" value="1"/>
</dbReference>
<feature type="signal peptide" evidence="1">
    <location>
        <begin position="1"/>
        <end position="26"/>
    </location>
</feature>
<dbReference type="InterPro" id="IPR050266">
    <property type="entry name" value="AB_hydrolase_sf"/>
</dbReference>
<dbReference type="Proteomes" id="UP000078476">
    <property type="component" value="Unassembled WGS sequence"/>
</dbReference>
<gene>
    <name evidence="3" type="ORF">A1359_12045</name>
</gene>
<dbReference type="PROSITE" id="PS51257">
    <property type="entry name" value="PROKAR_LIPOPROTEIN"/>
    <property type="match status" value="1"/>
</dbReference>
<dbReference type="InterPro" id="IPR029058">
    <property type="entry name" value="AB_hydrolase_fold"/>
</dbReference>
<organism evidence="3 4">
    <name type="scientific">Methylomonas lenta</name>
    <dbReference type="NCBI Taxonomy" id="980561"/>
    <lineage>
        <taxon>Bacteria</taxon>
        <taxon>Pseudomonadati</taxon>
        <taxon>Pseudomonadota</taxon>
        <taxon>Gammaproteobacteria</taxon>
        <taxon>Methylococcales</taxon>
        <taxon>Methylococcaceae</taxon>
        <taxon>Methylomonas</taxon>
    </lineage>
</organism>
<keyword evidence="4" id="KW-1185">Reference proteome</keyword>
<dbReference type="GO" id="GO:0016787">
    <property type="term" value="F:hydrolase activity"/>
    <property type="evidence" value="ECO:0007669"/>
    <property type="project" value="UniProtKB-KW"/>
</dbReference>
<keyword evidence="1" id="KW-0732">Signal</keyword>
<feature type="domain" description="AB hydrolase-1" evidence="2">
    <location>
        <begin position="50"/>
        <end position="153"/>
    </location>
</feature>
<reference evidence="3 4" key="1">
    <citation type="submission" date="2016-03" db="EMBL/GenBank/DDBJ databases">
        <authorList>
            <person name="Ploux O."/>
        </authorList>
    </citation>
    <scope>NUCLEOTIDE SEQUENCE [LARGE SCALE GENOMIC DNA]</scope>
    <source>
        <strain evidence="3 4">R-45370</strain>
    </source>
</reference>
<dbReference type="OrthoDB" id="7185741at2"/>
<dbReference type="PANTHER" id="PTHR43798">
    <property type="entry name" value="MONOACYLGLYCEROL LIPASE"/>
    <property type="match status" value="1"/>
</dbReference>
<dbReference type="Gene3D" id="3.40.50.1820">
    <property type="entry name" value="alpha/beta hydrolase"/>
    <property type="match status" value="1"/>
</dbReference>
<dbReference type="STRING" id="980561.A1359_12045"/>
<proteinExistence type="predicted"/>
<dbReference type="AlphaFoldDB" id="A0A177N870"/>
<evidence type="ECO:0000259" key="2">
    <source>
        <dbReference type="Pfam" id="PF00561"/>
    </source>
</evidence>
<comment type="caution">
    <text evidence="3">The sequence shown here is derived from an EMBL/GenBank/DDBJ whole genome shotgun (WGS) entry which is preliminary data.</text>
</comment>
<dbReference type="Pfam" id="PF00561">
    <property type="entry name" value="Abhydrolase_1"/>
    <property type="match status" value="1"/>
</dbReference>
<keyword evidence="3" id="KW-0378">Hydrolase</keyword>
<name>A0A177N870_9GAMM</name>
<dbReference type="GO" id="GO:0016020">
    <property type="term" value="C:membrane"/>
    <property type="evidence" value="ECO:0007669"/>
    <property type="project" value="TreeGrafter"/>
</dbReference>
<dbReference type="InterPro" id="IPR000073">
    <property type="entry name" value="AB_hydrolase_1"/>
</dbReference>
<protein>
    <submittedName>
        <fullName evidence="3">Alpha/beta hydrolase</fullName>
    </submittedName>
</protein>
<dbReference type="EMBL" id="LUUI01000117">
    <property type="protein sequence ID" value="OAI13683.1"/>
    <property type="molecule type" value="Genomic_DNA"/>
</dbReference>
<sequence length="276" mass="30365">MNYQTKLFTKAISVLILALLSGCASLPNSTSERVGNRNIEFALTRHDTIPVVFENGLGGRMEWWKEVLPEISKDASTFAYNRPGLGDSDPVSTPRDGAHIVDELRVLLRAKALNPPYILVGHSLGGLYMQLFARQYPDEVAALVLVDSTHPQQLDGEGSLDKQSFFVRGLLGVLVTGAAKGELDLLTQTGKQVLSLPTLSNKPVFVLSASKPLEQEESMLAYDANEKRKDIARLYSGSKQIWVDSGHAIPLEKPEAVISVIHEALSLYRQNRDQVK</sequence>
<accession>A0A177N870</accession>